<evidence type="ECO:0000313" key="1">
    <source>
        <dbReference type="EMBL" id="PKA40075.1"/>
    </source>
</evidence>
<evidence type="ECO:0000313" key="2">
    <source>
        <dbReference type="Proteomes" id="UP000232164"/>
    </source>
</evidence>
<reference evidence="1 2" key="1">
    <citation type="submission" date="2017-11" db="EMBL/GenBank/DDBJ databases">
        <authorList>
            <person name="Han C.G."/>
        </authorList>
    </citation>
    <scope>NUCLEOTIDE SEQUENCE [LARGE SCALE GENOMIC DNA]</scope>
    <source>
        <strain evidence="1 2">HCNT1</strain>
    </source>
</reference>
<accession>A0A2N0D1T4</accession>
<proteinExistence type="predicted"/>
<name>A0A2N0D1T4_RHISU</name>
<gene>
    <name evidence="1" type="ORF">CWR43_29670</name>
</gene>
<reference evidence="1 2" key="2">
    <citation type="submission" date="2017-12" db="EMBL/GenBank/DDBJ databases">
        <title>Genome sequence of Rhizobium sullae HCNT1 isolated from Sulla coronaria nodules and featuring peculiar denitrification phenotypes.</title>
        <authorList>
            <person name="De Diego-Diaz B."/>
            <person name="Treu L."/>
            <person name="Campanaro S."/>
            <person name="Da Silva Duarte V."/>
            <person name="Basaglia M."/>
            <person name="Favaro L."/>
            <person name="Casella S."/>
            <person name="Squartini A."/>
        </authorList>
    </citation>
    <scope>NUCLEOTIDE SEQUENCE [LARGE SCALE GENOMIC DNA]</scope>
    <source>
        <strain evidence="1 2">HCNT1</strain>
    </source>
</reference>
<dbReference type="AlphaFoldDB" id="A0A2N0D1T4"/>
<dbReference type="Proteomes" id="UP000232164">
    <property type="component" value="Unassembled WGS sequence"/>
</dbReference>
<dbReference type="EMBL" id="PIQN01000023">
    <property type="protein sequence ID" value="PKA40075.1"/>
    <property type="molecule type" value="Genomic_DNA"/>
</dbReference>
<dbReference type="STRING" id="1041146.GCA_000427985_06453"/>
<organism evidence="1 2">
    <name type="scientific">Rhizobium sullae</name>
    <name type="common">Rhizobium hedysari</name>
    <dbReference type="NCBI Taxonomy" id="50338"/>
    <lineage>
        <taxon>Bacteria</taxon>
        <taxon>Pseudomonadati</taxon>
        <taxon>Pseudomonadota</taxon>
        <taxon>Alphaproteobacteria</taxon>
        <taxon>Hyphomicrobiales</taxon>
        <taxon>Rhizobiaceae</taxon>
        <taxon>Rhizobium/Agrobacterium group</taxon>
        <taxon>Rhizobium</taxon>
    </lineage>
</organism>
<protein>
    <submittedName>
        <fullName evidence="1">Uncharacterized protein</fullName>
    </submittedName>
</protein>
<comment type="caution">
    <text evidence="1">The sequence shown here is derived from an EMBL/GenBank/DDBJ whole genome shotgun (WGS) entry which is preliminary data.</text>
</comment>
<sequence>MTPAEFARTINPRRDAVLCSRNGSAPHPAATERQSRSDIMHPNDRLARQSGFLADGRVHQRLPSPLKPLGQASFRGKYATLLARAYCLKKHIGQRGAFSQYIFWQPGPATVRTPRPSRAFFVAKPIPVKADRHATLTHGLLLGRRGCA</sequence>